<dbReference type="Proteomes" id="UP001528823">
    <property type="component" value="Unassembled WGS sequence"/>
</dbReference>
<accession>A0ABT5UGX0</accession>
<gene>
    <name evidence="1" type="ORF">ORQ98_26705</name>
</gene>
<protein>
    <submittedName>
        <fullName evidence="1">Uncharacterized protein</fullName>
    </submittedName>
</protein>
<evidence type="ECO:0000313" key="1">
    <source>
        <dbReference type="EMBL" id="MDE1465557.1"/>
    </source>
</evidence>
<comment type="caution">
    <text evidence="1">The sequence shown here is derived from an EMBL/GenBank/DDBJ whole genome shotgun (WGS) entry which is preliminary data.</text>
</comment>
<proteinExistence type="predicted"/>
<evidence type="ECO:0000313" key="2">
    <source>
        <dbReference type="Proteomes" id="UP001528823"/>
    </source>
</evidence>
<reference evidence="1 2" key="1">
    <citation type="submission" date="2022-11" db="EMBL/GenBank/DDBJ databases">
        <title>Spartinivicinus poritis sp. nov., isolated from scleractinian coral Porites lutea.</title>
        <authorList>
            <person name="Zhang G."/>
            <person name="Cai L."/>
            <person name="Wei Q."/>
        </authorList>
    </citation>
    <scope>NUCLEOTIDE SEQUENCE [LARGE SCALE GENOMIC DNA]</scope>
    <source>
        <strain evidence="1 2">A2-2</strain>
    </source>
</reference>
<keyword evidence="2" id="KW-1185">Reference proteome</keyword>
<dbReference type="EMBL" id="JAPMOU010000069">
    <property type="protein sequence ID" value="MDE1465557.1"/>
    <property type="molecule type" value="Genomic_DNA"/>
</dbReference>
<dbReference type="RefSeq" id="WP_274691861.1">
    <property type="nucleotide sequence ID" value="NZ_JAPMOU010000069.1"/>
</dbReference>
<sequence length="77" mass="8895">MCHPEFTIVIRIKGDFPSVAELKMIRKLDETVADVPIVELKKRICNEGVHHIDGLIKLYLNVVVNELDKYEISYLVE</sequence>
<name>A0ABT5UGX0_9GAMM</name>
<organism evidence="1 2">
    <name type="scientific">Spartinivicinus poritis</name>
    <dbReference type="NCBI Taxonomy" id="2994640"/>
    <lineage>
        <taxon>Bacteria</taxon>
        <taxon>Pseudomonadati</taxon>
        <taxon>Pseudomonadota</taxon>
        <taxon>Gammaproteobacteria</taxon>
        <taxon>Oceanospirillales</taxon>
        <taxon>Zooshikellaceae</taxon>
        <taxon>Spartinivicinus</taxon>
    </lineage>
</organism>